<name>B0DAZ7_LACBS</name>
<organism evidence="4">
    <name type="scientific">Laccaria bicolor (strain S238N-H82 / ATCC MYA-4686)</name>
    <name type="common">Bicoloured deceiver</name>
    <name type="synonym">Laccaria laccata var. bicolor</name>
    <dbReference type="NCBI Taxonomy" id="486041"/>
    <lineage>
        <taxon>Eukaryota</taxon>
        <taxon>Fungi</taxon>
        <taxon>Dikarya</taxon>
        <taxon>Basidiomycota</taxon>
        <taxon>Agaricomycotina</taxon>
        <taxon>Agaricomycetes</taxon>
        <taxon>Agaricomycetidae</taxon>
        <taxon>Agaricales</taxon>
        <taxon>Agaricineae</taxon>
        <taxon>Hydnangiaceae</taxon>
        <taxon>Laccaria</taxon>
    </lineage>
</organism>
<proteinExistence type="predicted"/>
<feature type="compositionally biased region" description="Pro residues" evidence="2">
    <location>
        <begin position="1"/>
        <end position="10"/>
    </location>
</feature>
<protein>
    <submittedName>
        <fullName evidence="3">Predicted protein</fullName>
    </submittedName>
</protein>
<feature type="compositionally biased region" description="Basic and acidic residues" evidence="2">
    <location>
        <begin position="649"/>
        <end position="662"/>
    </location>
</feature>
<sequence>MSAPPVPPRPYYESTQGRDNSLPPPVPPLPPAVRNEAIRYATPSPYEESPPHFERPLVAPRPHRLDPSIPANMARTLDDQIRYDSYQQQPPWSGIPGGAPPANPINANGSLGMAAMTPNSLAPGQLTPGAVYPPPPTQAEVAQSLANLSLTLAPLPPSTSNNSSIPSLPPPTSNNPNVPQPPPPAASNNSSIPSLTSPLPTLAQLSSAANIVQSPTHDPKLRIAWCRDVFFLIDKANAFNIATTNPTTSDLFSTPPSDSPVGPIIITDPALLSLSQIAVPLVLQLASSSAGMTPLPSHVAEALYLRAKFAATGAYPAHIPQNPRAAFRDFEAAARGGYPGAWFRIGRDYENFCDATRAKDCYERGIRAGVESCLYRMGMAHLLGQLGLPANPQPALPLLHRAALLSSLETPQPAYVYALLLLSEFTSIAPLPPSLFAPYIPPGSSPTLEARKHLERAAYLHFPAAQYKLGHAYEFAEPPFGFDPLLSVQYYSLASQAGEVEADMALSKWFLCGSGAATAGSSGHFDKDESLALTFASKAARRGLPSAEFALGYYAEVGVGRPKDLLEARTWYEKACDHGNADAIARLQALSASTPAPLSRVEHDTITETKLVRKRTQAQQRSEAQPLSPPWEGRTFPTLHEQQQQGQVRRKDDGRTVVEVIRKNSAMEPPMSKLAQLRAQQQPKPQNTAQAPQVQPYPAGQNRYQLSDSSIPPPTVGGSPGLRTESPGQIAPSPVGGRPGRMAGKLDNAPGRQSASPATVAVAAPTPKPTSSTGKKPATFAEMGFHSAQVEEKECIIM</sequence>
<evidence type="ECO:0000313" key="4">
    <source>
        <dbReference type="Proteomes" id="UP000001194"/>
    </source>
</evidence>
<dbReference type="Gene3D" id="1.25.40.10">
    <property type="entry name" value="Tetratricopeptide repeat domain"/>
    <property type="match status" value="2"/>
</dbReference>
<feature type="region of interest" description="Disordered" evidence="2">
    <location>
        <begin position="81"/>
        <end position="100"/>
    </location>
</feature>
<evidence type="ECO:0000256" key="1">
    <source>
        <dbReference type="ARBA" id="ARBA00022737"/>
    </source>
</evidence>
<feature type="region of interest" description="Disordered" evidence="2">
    <location>
        <begin position="152"/>
        <end position="198"/>
    </location>
</feature>
<evidence type="ECO:0000256" key="2">
    <source>
        <dbReference type="SAM" id="MobiDB-lite"/>
    </source>
</evidence>
<feature type="compositionally biased region" description="Low complexity" evidence="2">
    <location>
        <begin position="754"/>
        <end position="778"/>
    </location>
</feature>
<feature type="region of interest" description="Disordered" evidence="2">
    <location>
        <begin position="1"/>
        <end position="70"/>
    </location>
</feature>
<dbReference type="InterPro" id="IPR051726">
    <property type="entry name" value="Chitin_Synth_Reg"/>
</dbReference>
<accession>B0DAZ7</accession>
<dbReference type="Pfam" id="PF08238">
    <property type="entry name" value="Sel1"/>
    <property type="match status" value="5"/>
</dbReference>
<feature type="region of interest" description="Disordered" evidence="2">
    <location>
        <begin position="611"/>
        <end position="778"/>
    </location>
</feature>
<dbReference type="GeneID" id="6077023"/>
<dbReference type="InParanoid" id="B0DAZ7"/>
<dbReference type="AlphaFoldDB" id="B0DAZ7"/>
<dbReference type="SUPFAM" id="SSF81901">
    <property type="entry name" value="HCP-like"/>
    <property type="match status" value="2"/>
</dbReference>
<dbReference type="PANTHER" id="PTHR46430:SF2">
    <property type="entry name" value="CHITIN SYNTHASE REGULATORY FACTOR 4"/>
    <property type="match status" value="1"/>
</dbReference>
<feature type="compositionally biased region" description="Pro residues" evidence="2">
    <location>
        <begin position="167"/>
        <end position="185"/>
    </location>
</feature>
<dbReference type="InterPro" id="IPR006597">
    <property type="entry name" value="Sel1-like"/>
</dbReference>
<keyword evidence="1" id="KW-0677">Repeat</keyword>
<feature type="compositionally biased region" description="Pro residues" evidence="2">
    <location>
        <begin position="22"/>
        <end position="31"/>
    </location>
</feature>
<reference evidence="3 4" key="1">
    <citation type="journal article" date="2008" name="Nature">
        <title>The genome of Laccaria bicolor provides insights into mycorrhizal symbiosis.</title>
        <authorList>
            <person name="Martin F."/>
            <person name="Aerts A."/>
            <person name="Ahren D."/>
            <person name="Brun A."/>
            <person name="Danchin E.G.J."/>
            <person name="Duchaussoy F."/>
            <person name="Gibon J."/>
            <person name="Kohler A."/>
            <person name="Lindquist E."/>
            <person name="Pereda V."/>
            <person name="Salamov A."/>
            <person name="Shapiro H.J."/>
            <person name="Wuyts J."/>
            <person name="Blaudez D."/>
            <person name="Buee M."/>
            <person name="Brokstein P."/>
            <person name="Canbaeck B."/>
            <person name="Cohen D."/>
            <person name="Courty P.E."/>
            <person name="Coutinho P.M."/>
            <person name="Delaruelle C."/>
            <person name="Detter J.C."/>
            <person name="Deveau A."/>
            <person name="DiFazio S."/>
            <person name="Duplessis S."/>
            <person name="Fraissinet-Tachet L."/>
            <person name="Lucic E."/>
            <person name="Frey-Klett P."/>
            <person name="Fourrey C."/>
            <person name="Feussner I."/>
            <person name="Gay G."/>
            <person name="Grimwood J."/>
            <person name="Hoegger P.J."/>
            <person name="Jain P."/>
            <person name="Kilaru S."/>
            <person name="Labbe J."/>
            <person name="Lin Y.C."/>
            <person name="Legue V."/>
            <person name="Le Tacon F."/>
            <person name="Marmeisse R."/>
            <person name="Melayah D."/>
            <person name="Montanini B."/>
            <person name="Muratet M."/>
            <person name="Nehls U."/>
            <person name="Niculita-Hirzel H."/>
            <person name="Oudot-Le Secq M.P."/>
            <person name="Peter M."/>
            <person name="Quesneville H."/>
            <person name="Rajashekar B."/>
            <person name="Reich M."/>
            <person name="Rouhier N."/>
            <person name="Schmutz J."/>
            <person name="Yin T."/>
            <person name="Chalot M."/>
            <person name="Henrissat B."/>
            <person name="Kuees U."/>
            <person name="Lucas S."/>
            <person name="Van de Peer Y."/>
            <person name="Podila G.K."/>
            <person name="Polle A."/>
            <person name="Pukkila P.J."/>
            <person name="Richardson P.M."/>
            <person name="Rouze P."/>
            <person name="Sanders I.R."/>
            <person name="Stajich J.E."/>
            <person name="Tunlid A."/>
            <person name="Tuskan G."/>
            <person name="Grigoriev I.V."/>
        </authorList>
    </citation>
    <scope>NUCLEOTIDE SEQUENCE [LARGE SCALE GENOMIC DNA]</scope>
    <source>
        <strain evidence="4">S238N-H82 / ATCC MYA-4686</strain>
    </source>
</reference>
<feature type="compositionally biased region" description="Low complexity" evidence="2">
    <location>
        <begin position="152"/>
        <end position="166"/>
    </location>
</feature>
<feature type="compositionally biased region" description="Polar residues" evidence="2">
    <location>
        <begin position="678"/>
        <end position="693"/>
    </location>
</feature>
<dbReference type="KEGG" id="lbc:LACBIDRAFT_297827"/>
<dbReference type="HOGENOM" id="CLU_009491_1_0_1"/>
<evidence type="ECO:0000313" key="3">
    <source>
        <dbReference type="EMBL" id="EDR08293.1"/>
    </source>
</evidence>
<gene>
    <name evidence="3" type="ORF">LACBIDRAFT_297827</name>
</gene>
<dbReference type="STRING" id="486041.B0DAZ7"/>
<dbReference type="PANTHER" id="PTHR46430">
    <property type="entry name" value="PROTEIN SKT5-RELATED"/>
    <property type="match status" value="1"/>
</dbReference>
<feature type="compositionally biased region" description="Low complexity" evidence="2">
    <location>
        <begin position="186"/>
        <end position="198"/>
    </location>
</feature>
<dbReference type="EMBL" id="DS547102">
    <property type="protein sequence ID" value="EDR08293.1"/>
    <property type="molecule type" value="Genomic_DNA"/>
</dbReference>
<keyword evidence="4" id="KW-1185">Reference proteome</keyword>
<dbReference type="InterPro" id="IPR011990">
    <property type="entry name" value="TPR-like_helical_dom_sf"/>
</dbReference>
<dbReference type="Proteomes" id="UP000001194">
    <property type="component" value="Unassembled WGS sequence"/>
</dbReference>
<dbReference type="OrthoDB" id="272077at2759"/>
<dbReference type="RefSeq" id="XP_001881363.1">
    <property type="nucleotide sequence ID" value="XM_001881328.1"/>
</dbReference>
<dbReference type="SMART" id="SM00671">
    <property type="entry name" value="SEL1"/>
    <property type="match status" value="6"/>
</dbReference>